<gene>
    <name evidence="2" type="ORF">FWILDA_LOCUS845</name>
</gene>
<keyword evidence="3" id="KW-1185">Reference proteome</keyword>
<reference evidence="2" key="1">
    <citation type="submission" date="2022-08" db="EMBL/GenBank/DDBJ databases">
        <authorList>
            <person name="Kallberg Y."/>
            <person name="Tangrot J."/>
            <person name="Rosling A."/>
        </authorList>
    </citation>
    <scope>NUCLEOTIDE SEQUENCE</scope>
    <source>
        <strain evidence="2">Wild A</strain>
    </source>
</reference>
<feature type="signal peptide" evidence="1">
    <location>
        <begin position="1"/>
        <end position="22"/>
    </location>
</feature>
<keyword evidence="1" id="KW-0732">Signal</keyword>
<organism evidence="2 3">
    <name type="scientific">Funneliformis geosporum</name>
    <dbReference type="NCBI Taxonomy" id="1117311"/>
    <lineage>
        <taxon>Eukaryota</taxon>
        <taxon>Fungi</taxon>
        <taxon>Fungi incertae sedis</taxon>
        <taxon>Mucoromycota</taxon>
        <taxon>Glomeromycotina</taxon>
        <taxon>Glomeromycetes</taxon>
        <taxon>Glomerales</taxon>
        <taxon>Glomeraceae</taxon>
        <taxon>Funneliformis</taxon>
    </lineage>
</organism>
<sequence>MKSLKSLIILAILFIQITPNLAIDFIEFFGTIEIPSDLSWIVCSEYRTSFIDFGLELAKNADLNNTQEMGMIVQGAVNSNTFINHEGGITAYVLRQSKLEQYTKSELFEESEGKFDNYPDYSCSSPVVSCGRHTTARKFLPDYDYQCLIVANPNYEPVVIAYNINFSLLVENDANVKARLSGEVIQILIICFMVIIM</sequence>
<evidence type="ECO:0000256" key="1">
    <source>
        <dbReference type="SAM" id="SignalP"/>
    </source>
</evidence>
<evidence type="ECO:0000313" key="2">
    <source>
        <dbReference type="EMBL" id="CAI2162997.1"/>
    </source>
</evidence>
<accession>A0A9W4WLK8</accession>
<dbReference type="AlphaFoldDB" id="A0A9W4WLK8"/>
<dbReference type="EMBL" id="CAMKVN010000064">
    <property type="protein sequence ID" value="CAI2162997.1"/>
    <property type="molecule type" value="Genomic_DNA"/>
</dbReference>
<dbReference type="OrthoDB" id="10533375at2759"/>
<name>A0A9W4WLK8_9GLOM</name>
<feature type="chain" id="PRO_5040950251" evidence="1">
    <location>
        <begin position="23"/>
        <end position="197"/>
    </location>
</feature>
<evidence type="ECO:0000313" key="3">
    <source>
        <dbReference type="Proteomes" id="UP001153678"/>
    </source>
</evidence>
<dbReference type="Proteomes" id="UP001153678">
    <property type="component" value="Unassembled WGS sequence"/>
</dbReference>
<protein>
    <submittedName>
        <fullName evidence="2">12687_t:CDS:1</fullName>
    </submittedName>
</protein>
<proteinExistence type="predicted"/>
<comment type="caution">
    <text evidence="2">The sequence shown here is derived from an EMBL/GenBank/DDBJ whole genome shotgun (WGS) entry which is preliminary data.</text>
</comment>